<evidence type="ECO:0000256" key="4">
    <source>
        <dbReference type="ARBA" id="ARBA00022692"/>
    </source>
</evidence>
<keyword evidence="4 7" id="KW-0812">Transmembrane</keyword>
<feature type="transmembrane region" description="Helical" evidence="7">
    <location>
        <begin position="159"/>
        <end position="179"/>
    </location>
</feature>
<gene>
    <name evidence="9" type="ORF">P378_09685</name>
</gene>
<feature type="domain" description="EamA" evidence="8">
    <location>
        <begin position="9"/>
        <end position="143"/>
    </location>
</feature>
<dbReference type="EMBL" id="AWQQ01000049">
    <property type="protein sequence ID" value="PHJ38443.1"/>
    <property type="molecule type" value="Genomic_DNA"/>
</dbReference>
<dbReference type="PANTHER" id="PTHR32322">
    <property type="entry name" value="INNER MEMBRANE TRANSPORTER"/>
    <property type="match status" value="1"/>
</dbReference>
<dbReference type="OrthoDB" id="9799821at2"/>
<feature type="transmembrane region" description="Helical" evidence="7">
    <location>
        <begin position="221"/>
        <end position="240"/>
    </location>
</feature>
<evidence type="ECO:0000256" key="3">
    <source>
        <dbReference type="ARBA" id="ARBA00022475"/>
    </source>
</evidence>
<evidence type="ECO:0000256" key="7">
    <source>
        <dbReference type="SAM" id="Phobius"/>
    </source>
</evidence>
<dbReference type="InterPro" id="IPR000620">
    <property type="entry name" value="EamA_dom"/>
</dbReference>
<dbReference type="PANTHER" id="PTHR32322:SF18">
    <property type="entry name" value="S-ADENOSYLMETHIONINE_S-ADENOSYLHOMOCYSTEINE TRANSPORTER"/>
    <property type="match status" value="1"/>
</dbReference>
<organism evidence="9 10">
    <name type="scientific">Desulforamulus profundi</name>
    <dbReference type="NCBI Taxonomy" id="1383067"/>
    <lineage>
        <taxon>Bacteria</taxon>
        <taxon>Bacillati</taxon>
        <taxon>Bacillota</taxon>
        <taxon>Clostridia</taxon>
        <taxon>Eubacteriales</taxon>
        <taxon>Peptococcaceae</taxon>
        <taxon>Desulforamulus</taxon>
    </lineage>
</organism>
<dbReference type="InterPro" id="IPR037185">
    <property type="entry name" value="EmrE-like"/>
</dbReference>
<sequence>MTGRGNIISYFMLTLATVAWGGAFVAAKMVVTELHPLVAAVARFWLAFLCLIPFMLWKERGKARVSLQDWPVLIFLGFSGIFLYNILFFNGLRISAAMDGSLLVACGPVLTAILSALVLKECLNFRQAMGFLVSLGGVVVIVTKGVPSALLAWDINPGDIMLTCSALTWSFYSVGGKIIMKRLSPVVSTTYAMGIGAAMLTLAAIPQLAEEPFANVTQTSVVGLGYLAVMASALGFVFWFEGIKRVGAGKASIFQNIVPLSGACLSILLLGERLQTFHPIGAMLILGGVYMVTKPARVAKAVITAGVQQNS</sequence>
<dbReference type="Pfam" id="PF00892">
    <property type="entry name" value="EamA"/>
    <property type="match status" value="2"/>
</dbReference>
<evidence type="ECO:0000256" key="5">
    <source>
        <dbReference type="ARBA" id="ARBA00022989"/>
    </source>
</evidence>
<evidence type="ECO:0000256" key="2">
    <source>
        <dbReference type="ARBA" id="ARBA00007362"/>
    </source>
</evidence>
<accession>A0A2C6MG73</accession>
<feature type="transmembrane region" description="Helical" evidence="7">
    <location>
        <begin position="131"/>
        <end position="153"/>
    </location>
</feature>
<evidence type="ECO:0000256" key="6">
    <source>
        <dbReference type="ARBA" id="ARBA00023136"/>
    </source>
</evidence>
<comment type="subcellular location">
    <subcellularLocation>
        <location evidence="1">Cell membrane</location>
        <topology evidence="1">Multi-pass membrane protein</topology>
    </subcellularLocation>
</comment>
<feature type="transmembrane region" description="Helical" evidence="7">
    <location>
        <begin position="252"/>
        <end position="270"/>
    </location>
</feature>
<proteinExistence type="inferred from homology"/>
<dbReference type="RefSeq" id="WP_099082962.1">
    <property type="nucleotide sequence ID" value="NZ_AWQQ01000049.1"/>
</dbReference>
<protein>
    <submittedName>
        <fullName evidence="9">Multidrug transporter</fullName>
    </submittedName>
</protein>
<dbReference type="SUPFAM" id="SSF103481">
    <property type="entry name" value="Multidrug resistance efflux transporter EmrE"/>
    <property type="match status" value="2"/>
</dbReference>
<comment type="caution">
    <text evidence="9">The sequence shown here is derived from an EMBL/GenBank/DDBJ whole genome shotgun (WGS) entry which is preliminary data.</text>
</comment>
<evidence type="ECO:0000313" key="10">
    <source>
        <dbReference type="Proteomes" id="UP000222564"/>
    </source>
</evidence>
<dbReference type="GO" id="GO:0005886">
    <property type="term" value="C:plasma membrane"/>
    <property type="evidence" value="ECO:0007669"/>
    <property type="project" value="UniProtKB-SubCell"/>
</dbReference>
<keyword evidence="10" id="KW-1185">Reference proteome</keyword>
<dbReference type="InterPro" id="IPR050638">
    <property type="entry name" value="AA-Vitamin_Transporters"/>
</dbReference>
<keyword evidence="5 7" id="KW-1133">Transmembrane helix</keyword>
<feature type="transmembrane region" description="Helical" evidence="7">
    <location>
        <begin position="276"/>
        <end position="293"/>
    </location>
</feature>
<feature type="transmembrane region" description="Helical" evidence="7">
    <location>
        <begin position="7"/>
        <end position="31"/>
    </location>
</feature>
<feature type="transmembrane region" description="Helical" evidence="7">
    <location>
        <begin position="191"/>
        <end position="209"/>
    </location>
</feature>
<keyword evidence="3" id="KW-1003">Cell membrane</keyword>
<keyword evidence="6 7" id="KW-0472">Membrane</keyword>
<comment type="similarity">
    <text evidence="2">Belongs to the EamA transporter family.</text>
</comment>
<feature type="domain" description="EamA" evidence="8">
    <location>
        <begin position="157"/>
        <end position="293"/>
    </location>
</feature>
<evidence type="ECO:0000313" key="9">
    <source>
        <dbReference type="EMBL" id="PHJ38443.1"/>
    </source>
</evidence>
<evidence type="ECO:0000259" key="8">
    <source>
        <dbReference type="Pfam" id="PF00892"/>
    </source>
</evidence>
<feature type="transmembrane region" description="Helical" evidence="7">
    <location>
        <begin position="37"/>
        <end position="57"/>
    </location>
</feature>
<dbReference type="AlphaFoldDB" id="A0A2C6MG73"/>
<evidence type="ECO:0000256" key="1">
    <source>
        <dbReference type="ARBA" id="ARBA00004651"/>
    </source>
</evidence>
<dbReference type="Proteomes" id="UP000222564">
    <property type="component" value="Unassembled WGS sequence"/>
</dbReference>
<feature type="transmembrane region" description="Helical" evidence="7">
    <location>
        <begin position="101"/>
        <end position="119"/>
    </location>
</feature>
<reference evidence="9 10" key="1">
    <citation type="submission" date="2013-09" db="EMBL/GenBank/DDBJ databases">
        <title>Biodegradation of hydrocarbons in the deep terrestrial subsurface : characterization of a microbial consortium composed of two Desulfotomaculum species originating from a deep geological formation.</title>
        <authorList>
            <person name="Aullo T."/>
            <person name="Berlendis S."/>
            <person name="Lascourreges J.-F."/>
            <person name="Dessort D."/>
            <person name="Saint-Laurent S."/>
            <person name="Schraauwers B."/>
            <person name="Mas J."/>
            <person name="Magot M."/>
            <person name="Ranchou-Peyruse A."/>
        </authorList>
    </citation>
    <scope>NUCLEOTIDE SEQUENCE [LARGE SCALE GENOMIC DNA]</scope>
    <source>
        <strain evidence="9 10">Bs107</strain>
    </source>
</reference>
<name>A0A2C6MG73_9FIRM</name>
<feature type="transmembrane region" description="Helical" evidence="7">
    <location>
        <begin position="69"/>
        <end position="89"/>
    </location>
</feature>